<accession>A0AAX4HD40</accession>
<dbReference type="AlphaFoldDB" id="A0AAX4HD40"/>
<protein>
    <recommendedName>
        <fullName evidence="3">Letm1 RBD domain-containing protein</fullName>
    </recommendedName>
</protein>
<dbReference type="RefSeq" id="XP_062878924.1">
    <property type="nucleotide sequence ID" value="XM_063022854.1"/>
</dbReference>
<proteinExistence type="predicted"/>
<gene>
    <name evidence="1" type="ORF">PUMCH_003901</name>
</gene>
<dbReference type="GeneID" id="88174964"/>
<dbReference type="EMBL" id="CP138898">
    <property type="protein sequence ID" value="WPK26543.1"/>
    <property type="molecule type" value="Genomic_DNA"/>
</dbReference>
<dbReference type="KEGG" id="asau:88174964"/>
<evidence type="ECO:0008006" key="3">
    <source>
        <dbReference type="Google" id="ProtNLM"/>
    </source>
</evidence>
<name>A0AAX4HD40_9ASCO</name>
<keyword evidence="2" id="KW-1185">Reference proteome</keyword>
<sequence length="402" mass="45622">MNRAALLSFGPSKRPFLDRVAASPTLNSLWQNQSCENHQINCAETLPLPIRTKKQIRADVAEANKGSFSASITAKLAIAYGKELAGFYKHGVMTVWRNQMRVRQLRRKDYKLGGYLDRKGVETEIAVPSFPELTKAMAQLVYIRAMENKAYADSKAGELVRRDLALTAPLLVLYTMTRAEYQLLRRTPADFVRLPLFAVIATIFMELTPIFCYAFPEVTPLTCILPSLLPKIWRPQARQSLKKAVTESIKRDSVDDFAMRTAYNLPSKVLQALALCLRLKTKYIPSALFPDSVLRNRLQAHFLYLLVDNYYLSGLNGNGNIWDLTPQELLLACLERNLVEDTKEAARIFGNGTPEELSKFMDVMRLDLLLFIANFELCNVGYLAVKSMLPETETEAVLEWRR</sequence>
<organism evidence="1 2">
    <name type="scientific">Australozyma saopauloensis</name>
    <dbReference type="NCBI Taxonomy" id="291208"/>
    <lineage>
        <taxon>Eukaryota</taxon>
        <taxon>Fungi</taxon>
        <taxon>Dikarya</taxon>
        <taxon>Ascomycota</taxon>
        <taxon>Saccharomycotina</taxon>
        <taxon>Pichiomycetes</taxon>
        <taxon>Metschnikowiaceae</taxon>
        <taxon>Australozyma</taxon>
    </lineage>
</organism>
<evidence type="ECO:0000313" key="1">
    <source>
        <dbReference type="EMBL" id="WPK26543.1"/>
    </source>
</evidence>
<evidence type="ECO:0000313" key="2">
    <source>
        <dbReference type="Proteomes" id="UP001338582"/>
    </source>
</evidence>
<reference evidence="1 2" key="1">
    <citation type="submission" date="2023-10" db="EMBL/GenBank/DDBJ databases">
        <title>Draft Genome Sequence of Candida saopaulonensis from a very Premature Infant with Sepsis.</title>
        <authorList>
            <person name="Ning Y."/>
            <person name="Dai R."/>
            <person name="Xiao M."/>
            <person name="Xu Y."/>
            <person name="Yan Q."/>
            <person name="Zhang L."/>
        </authorList>
    </citation>
    <scope>NUCLEOTIDE SEQUENCE [LARGE SCALE GENOMIC DNA]</scope>
    <source>
        <strain evidence="1 2">19XY460</strain>
    </source>
</reference>
<dbReference type="Proteomes" id="UP001338582">
    <property type="component" value="Chromosome 5"/>
</dbReference>